<feature type="chain" id="PRO_5042126428" evidence="1">
    <location>
        <begin position="25"/>
        <end position="51"/>
    </location>
</feature>
<protein>
    <submittedName>
        <fullName evidence="2">Uncharacterized protein</fullName>
    </submittedName>
</protein>
<proteinExistence type="predicted"/>
<feature type="signal peptide" evidence="1">
    <location>
        <begin position="1"/>
        <end position="24"/>
    </location>
</feature>
<evidence type="ECO:0000313" key="3">
    <source>
        <dbReference type="Proteomes" id="UP001234989"/>
    </source>
</evidence>
<sequence length="51" mass="5842">SPIHSAIRPLVWFIAFQLWPLASSCFESLGDRVLLHETIWRCVDCSHSSQT</sequence>
<name>A0AAF0R2G4_SOLVR</name>
<dbReference type="Proteomes" id="UP001234989">
    <property type="component" value="Chromosome 5"/>
</dbReference>
<feature type="non-terminal residue" evidence="2">
    <location>
        <position position="1"/>
    </location>
</feature>
<keyword evidence="3" id="KW-1185">Reference proteome</keyword>
<accession>A0AAF0R2G4</accession>
<keyword evidence="1" id="KW-0732">Signal</keyword>
<organism evidence="2 3">
    <name type="scientific">Solanum verrucosum</name>
    <dbReference type="NCBI Taxonomy" id="315347"/>
    <lineage>
        <taxon>Eukaryota</taxon>
        <taxon>Viridiplantae</taxon>
        <taxon>Streptophyta</taxon>
        <taxon>Embryophyta</taxon>
        <taxon>Tracheophyta</taxon>
        <taxon>Spermatophyta</taxon>
        <taxon>Magnoliopsida</taxon>
        <taxon>eudicotyledons</taxon>
        <taxon>Gunneridae</taxon>
        <taxon>Pentapetalae</taxon>
        <taxon>asterids</taxon>
        <taxon>lamiids</taxon>
        <taxon>Solanales</taxon>
        <taxon>Solanaceae</taxon>
        <taxon>Solanoideae</taxon>
        <taxon>Solaneae</taxon>
        <taxon>Solanum</taxon>
    </lineage>
</organism>
<dbReference type="EMBL" id="CP133616">
    <property type="protein sequence ID" value="WMV30791.1"/>
    <property type="molecule type" value="Genomic_DNA"/>
</dbReference>
<dbReference type="AlphaFoldDB" id="A0AAF0R2G4"/>
<evidence type="ECO:0000256" key="1">
    <source>
        <dbReference type="SAM" id="SignalP"/>
    </source>
</evidence>
<evidence type="ECO:0000313" key="2">
    <source>
        <dbReference type="EMBL" id="WMV30791.1"/>
    </source>
</evidence>
<reference evidence="2" key="1">
    <citation type="submission" date="2023-08" db="EMBL/GenBank/DDBJ databases">
        <title>A de novo genome assembly of Solanum verrucosum Schlechtendal, a Mexican diploid species geographically isolated from the other diploid A-genome species in potato relatives.</title>
        <authorList>
            <person name="Hosaka K."/>
        </authorList>
    </citation>
    <scope>NUCLEOTIDE SEQUENCE</scope>
    <source>
        <tissue evidence="2">Young leaves</tissue>
    </source>
</reference>
<gene>
    <name evidence="2" type="ORF">MTR67_024176</name>
</gene>